<dbReference type="Gene3D" id="1.10.287.100">
    <property type="match status" value="1"/>
</dbReference>
<dbReference type="InterPro" id="IPR000835">
    <property type="entry name" value="HTH_MarR-typ"/>
</dbReference>
<keyword evidence="3" id="KW-1185">Reference proteome</keyword>
<dbReference type="Proteomes" id="UP000501179">
    <property type="component" value="Chromosome"/>
</dbReference>
<dbReference type="InterPro" id="IPR036390">
    <property type="entry name" value="WH_DNA-bd_sf"/>
</dbReference>
<dbReference type="EMBL" id="CP050177">
    <property type="protein sequence ID" value="QIQ06482.1"/>
    <property type="molecule type" value="Genomic_DNA"/>
</dbReference>
<dbReference type="PANTHER" id="PTHR39515">
    <property type="entry name" value="CONSERVED PROTEIN"/>
    <property type="match status" value="1"/>
</dbReference>
<dbReference type="KEGG" id="slia:HA039_32935"/>
<accession>A0A6G9H7F8</accession>
<feature type="domain" description="HTH marR-type" evidence="1">
    <location>
        <begin position="5"/>
        <end position="143"/>
    </location>
</feature>
<organism evidence="2 3">
    <name type="scientific">Streptomyces liangshanensis</name>
    <dbReference type="NCBI Taxonomy" id="2717324"/>
    <lineage>
        <taxon>Bacteria</taxon>
        <taxon>Bacillati</taxon>
        <taxon>Actinomycetota</taxon>
        <taxon>Actinomycetes</taxon>
        <taxon>Kitasatosporales</taxon>
        <taxon>Streptomycetaceae</taxon>
        <taxon>Streptomyces</taxon>
    </lineage>
</organism>
<evidence type="ECO:0000313" key="3">
    <source>
        <dbReference type="Proteomes" id="UP000501179"/>
    </source>
</evidence>
<dbReference type="AlphaFoldDB" id="A0A6G9H7F8"/>
<dbReference type="InterPro" id="IPR036388">
    <property type="entry name" value="WH-like_DNA-bd_sf"/>
</dbReference>
<dbReference type="Pfam" id="PF12802">
    <property type="entry name" value="MarR_2"/>
    <property type="match status" value="1"/>
</dbReference>
<reference evidence="2 3" key="1">
    <citation type="submission" date="2020-03" db="EMBL/GenBank/DDBJ databases">
        <title>A novel species.</title>
        <authorList>
            <person name="Gao J."/>
        </authorList>
    </citation>
    <scope>NUCLEOTIDE SEQUENCE [LARGE SCALE GENOMIC DNA]</scope>
    <source>
        <strain evidence="2 3">QMT-12</strain>
    </source>
</reference>
<proteinExistence type="predicted"/>
<evidence type="ECO:0000313" key="2">
    <source>
        <dbReference type="EMBL" id="QIQ06482.1"/>
    </source>
</evidence>
<dbReference type="GO" id="GO:0003700">
    <property type="term" value="F:DNA-binding transcription factor activity"/>
    <property type="evidence" value="ECO:0007669"/>
    <property type="project" value="InterPro"/>
</dbReference>
<dbReference type="SMART" id="SM00347">
    <property type="entry name" value="HTH_MARR"/>
    <property type="match status" value="1"/>
</dbReference>
<sequence length="157" mass="16527">MTGRRNEAARAAVDLSLALGRLRGRLRAEGGPGSSVWTRSQLAALHRVAGGPPATTSDLAAAEYMRPQSMAQTLAALEKGGLITRHPDPDDGRRFLVVATDEGRDVLRAAMEGREAWLAYAIETTLSPAELAALPGLIEVLDRLAASPPGVPSHRSG</sequence>
<dbReference type="SUPFAM" id="SSF46785">
    <property type="entry name" value="Winged helix' DNA-binding domain"/>
    <property type="match status" value="1"/>
</dbReference>
<dbReference type="Gene3D" id="1.10.10.10">
    <property type="entry name" value="Winged helix-like DNA-binding domain superfamily/Winged helix DNA-binding domain"/>
    <property type="match status" value="1"/>
</dbReference>
<protein>
    <submittedName>
        <fullName evidence="2">MarR family transcriptional regulator</fullName>
    </submittedName>
</protein>
<dbReference type="PROSITE" id="PS50995">
    <property type="entry name" value="HTH_MARR_2"/>
    <property type="match status" value="1"/>
</dbReference>
<dbReference type="PANTHER" id="PTHR39515:SF2">
    <property type="entry name" value="HTH-TYPE TRANSCRIPTIONAL REGULATOR RV0880"/>
    <property type="match status" value="1"/>
</dbReference>
<dbReference type="RefSeq" id="WP_167035631.1">
    <property type="nucleotide sequence ID" value="NZ_CP050177.1"/>
</dbReference>
<dbReference type="InterPro" id="IPR052526">
    <property type="entry name" value="HTH-type_Bedaq_tolerance"/>
</dbReference>
<name>A0A6G9H7F8_9ACTN</name>
<gene>
    <name evidence="2" type="ORF">HA039_32935</name>
</gene>
<evidence type="ECO:0000259" key="1">
    <source>
        <dbReference type="PROSITE" id="PS50995"/>
    </source>
</evidence>